<name>I7MAT6_TETTS</name>
<dbReference type="EMBL" id="GG662308">
    <property type="protein sequence ID" value="EAS06117.1"/>
    <property type="molecule type" value="Genomic_DNA"/>
</dbReference>
<gene>
    <name evidence="1" type="ORF">TTHERM_00670410</name>
</gene>
<dbReference type="Proteomes" id="UP000009168">
    <property type="component" value="Unassembled WGS sequence"/>
</dbReference>
<evidence type="ECO:0000313" key="2">
    <source>
        <dbReference type="Proteomes" id="UP000009168"/>
    </source>
</evidence>
<dbReference type="RefSeq" id="XP_001026362.1">
    <property type="nucleotide sequence ID" value="XM_001026362.1"/>
</dbReference>
<reference evidence="2" key="1">
    <citation type="journal article" date="2006" name="PLoS Biol.">
        <title>Macronuclear genome sequence of the ciliate Tetrahymena thermophila, a model eukaryote.</title>
        <authorList>
            <person name="Eisen J.A."/>
            <person name="Coyne R.S."/>
            <person name="Wu M."/>
            <person name="Wu D."/>
            <person name="Thiagarajan M."/>
            <person name="Wortman J.R."/>
            <person name="Badger J.H."/>
            <person name="Ren Q."/>
            <person name="Amedeo P."/>
            <person name="Jones K.M."/>
            <person name="Tallon L.J."/>
            <person name="Delcher A.L."/>
            <person name="Salzberg S.L."/>
            <person name="Silva J.C."/>
            <person name="Haas B.J."/>
            <person name="Majoros W.H."/>
            <person name="Farzad M."/>
            <person name="Carlton J.M."/>
            <person name="Smith R.K. Jr."/>
            <person name="Garg J."/>
            <person name="Pearlman R.E."/>
            <person name="Karrer K.M."/>
            <person name="Sun L."/>
            <person name="Manning G."/>
            <person name="Elde N.C."/>
            <person name="Turkewitz A.P."/>
            <person name="Asai D.J."/>
            <person name="Wilkes D.E."/>
            <person name="Wang Y."/>
            <person name="Cai H."/>
            <person name="Collins K."/>
            <person name="Stewart B.A."/>
            <person name="Lee S.R."/>
            <person name="Wilamowska K."/>
            <person name="Weinberg Z."/>
            <person name="Ruzzo W.L."/>
            <person name="Wloga D."/>
            <person name="Gaertig J."/>
            <person name="Frankel J."/>
            <person name="Tsao C.-C."/>
            <person name="Gorovsky M.A."/>
            <person name="Keeling P.J."/>
            <person name="Waller R.F."/>
            <person name="Patron N.J."/>
            <person name="Cherry J.M."/>
            <person name="Stover N.A."/>
            <person name="Krieger C.J."/>
            <person name="del Toro C."/>
            <person name="Ryder H.F."/>
            <person name="Williamson S.C."/>
            <person name="Barbeau R.A."/>
            <person name="Hamilton E.P."/>
            <person name="Orias E."/>
        </authorList>
    </citation>
    <scope>NUCLEOTIDE SEQUENCE [LARGE SCALE GENOMIC DNA]</scope>
    <source>
        <strain evidence="2">SB210</strain>
    </source>
</reference>
<dbReference type="HOGENOM" id="CLU_1753364_0_0_1"/>
<dbReference type="KEGG" id="tet:TTHERM_00670410"/>
<dbReference type="AlphaFoldDB" id="I7MAT6"/>
<accession>I7MAT6</accession>
<protein>
    <submittedName>
        <fullName evidence="1">Uncharacterized protein</fullName>
    </submittedName>
</protein>
<keyword evidence="2" id="KW-1185">Reference proteome</keyword>
<organism evidence="1 2">
    <name type="scientific">Tetrahymena thermophila (strain SB210)</name>
    <dbReference type="NCBI Taxonomy" id="312017"/>
    <lineage>
        <taxon>Eukaryota</taxon>
        <taxon>Sar</taxon>
        <taxon>Alveolata</taxon>
        <taxon>Ciliophora</taxon>
        <taxon>Intramacronucleata</taxon>
        <taxon>Oligohymenophorea</taxon>
        <taxon>Hymenostomatida</taxon>
        <taxon>Tetrahymenina</taxon>
        <taxon>Tetrahymenidae</taxon>
        <taxon>Tetrahymena</taxon>
    </lineage>
</organism>
<dbReference type="InParanoid" id="I7MAT6"/>
<proteinExistence type="predicted"/>
<evidence type="ECO:0000313" key="1">
    <source>
        <dbReference type="EMBL" id="EAS06117.1"/>
    </source>
</evidence>
<dbReference type="GeneID" id="7824826"/>
<sequence>MDLKEKEILFDEINDLIHREYNICQQKNKGYFQQLFNKEKPLPTKKVSSIQFKDEFIILQYSVDQDLQHLNLKQDFEKMMYKTDKQTFISQIDEEDGNVKIDYQVTNWIENYFQEGRYETVMPQVYKDMYFYLAVSLAFFYKFLKNAFN</sequence>